<keyword evidence="3" id="KW-0238">DNA-binding</keyword>
<dbReference type="Proteomes" id="UP001500668">
    <property type="component" value="Unassembled WGS sequence"/>
</dbReference>
<evidence type="ECO:0000313" key="8">
    <source>
        <dbReference type="Proteomes" id="UP001500668"/>
    </source>
</evidence>
<proteinExistence type="inferred from homology"/>
<evidence type="ECO:0000256" key="3">
    <source>
        <dbReference type="ARBA" id="ARBA00023125"/>
    </source>
</evidence>
<evidence type="ECO:0000256" key="5">
    <source>
        <dbReference type="SAM" id="MobiDB-lite"/>
    </source>
</evidence>
<protein>
    <recommendedName>
        <fullName evidence="6">LysR substrate-binding domain-containing protein</fullName>
    </recommendedName>
</protein>
<reference evidence="7 8" key="1">
    <citation type="journal article" date="2019" name="Int. J. Syst. Evol. Microbiol.">
        <title>The Global Catalogue of Microorganisms (GCM) 10K type strain sequencing project: providing services to taxonomists for standard genome sequencing and annotation.</title>
        <authorList>
            <consortium name="The Broad Institute Genomics Platform"/>
            <consortium name="The Broad Institute Genome Sequencing Center for Infectious Disease"/>
            <person name="Wu L."/>
            <person name="Ma J."/>
        </authorList>
    </citation>
    <scope>NUCLEOTIDE SEQUENCE [LARGE SCALE GENOMIC DNA]</scope>
    <source>
        <strain evidence="7 8">JCM 5067</strain>
    </source>
</reference>
<dbReference type="PANTHER" id="PTHR30346">
    <property type="entry name" value="TRANSCRIPTIONAL DUAL REGULATOR HCAR-RELATED"/>
    <property type="match status" value="1"/>
</dbReference>
<keyword evidence="8" id="KW-1185">Reference proteome</keyword>
<gene>
    <name evidence="7" type="ORF">GCM10010394_08790</name>
</gene>
<feature type="domain" description="LysR substrate-binding" evidence="6">
    <location>
        <begin position="42"/>
        <end position="208"/>
    </location>
</feature>
<feature type="region of interest" description="Disordered" evidence="5">
    <location>
        <begin position="1"/>
        <end position="20"/>
    </location>
</feature>
<dbReference type="SUPFAM" id="SSF53850">
    <property type="entry name" value="Periplasmic binding protein-like II"/>
    <property type="match status" value="1"/>
</dbReference>
<sequence>MTDPTATSPADGAPATPRIRLGIHGSPDLATAIVRAAGRDESEVELVGYDVADPFRGLRAKELDVMIVKYGLQEPDLVVSRPVALDPRAVIVGAHHPLATHASVSVEEVAAYEGFRCPGAFPEYVWDEVVPPRTPKGRRIRRAYEMGTVKGLMGTLSGTDAVHLTFQSLEAVAPPLMKVIPISDLPPAPVSLAWLREPEPAAHTARFVADAESGSTAR</sequence>
<comment type="similarity">
    <text evidence="1">Belongs to the LysR transcriptional regulatory family.</text>
</comment>
<comment type="caution">
    <text evidence="7">The sequence shown here is derived from an EMBL/GenBank/DDBJ whole genome shotgun (WGS) entry which is preliminary data.</text>
</comment>
<evidence type="ECO:0000259" key="6">
    <source>
        <dbReference type="Pfam" id="PF03466"/>
    </source>
</evidence>
<keyword evidence="4" id="KW-0804">Transcription</keyword>
<dbReference type="EMBL" id="BAAACA010000006">
    <property type="protein sequence ID" value="GAA0582373.1"/>
    <property type="molecule type" value="Genomic_DNA"/>
</dbReference>
<evidence type="ECO:0000256" key="4">
    <source>
        <dbReference type="ARBA" id="ARBA00023163"/>
    </source>
</evidence>
<dbReference type="PANTHER" id="PTHR30346:SF0">
    <property type="entry name" value="HCA OPERON TRANSCRIPTIONAL ACTIVATOR HCAR"/>
    <property type="match status" value="1"/>
</dbReference>
<evidence type="ECO:0000256" key="1">
    <source>
        <dbReference type="ARBA" id="ARBA00009437"/>
    </source>
</evidence>
<dbReference type="Pfam" id="PF03466">
    <property type="entry name" value="LysR_substrate"/>
    <property type="match status" value="1"/>
</dbReference>
<dbReference type="RefSeq" id="WP_344070249.1">
    <property type="nucleotide sequence ID" value="NZ_BAAACA010000006.1"/>
</dbReference>
<keyword evidence="2" id="KW-0805">Transcription regulation</keyword>
<evidence type="ECO:0000256" key="2">
    <source>
        <dbReference type="ARBA" id="ARBA00023015"/>
    </source>
</evidence>
<evidence type="ECO:0000313" key="7">
    <source>
        <dbReference type="EMBL" id="GAA0582373.1"/>
    </source>
</evidence>
<dbReference type="Gene3D" id="3.40.190.10">
    <property type="entry name" value="Periplasmic binding protein-like II"/>
    <property type="match status" value="2"/>
</dbReference>
<name>A0ABN1F4Q9_9ACTN</name>
<organism evidence="7 8">
    <name type="scientific">Streptomyces crystallinus</name>
    <dbReference type="NCBI Taxonomy" id="68191"/>
    <lineage>
        <taxon>Bacteria</taxon>
        <taxon>Bacillati</taxon>
        <taxon>Actinomycetota</taxon>
        <taxon>Actinomycetes</taxon>
        <taxon>Kitasatosporales</taxon>
        <taxon>Streptomycetaceae</taxon>
        <taxon>Streptomyces</taxon>
    </lineage>
</organism>
<accession>A0ABN1F4Q9</accession>
<dbReference type="InterPro" id="IPR005119">
    <property type="entry name" value="LysR_subst-bd"/>
</dbReference>